<protein>
    <submittedName>
        <fullName evidence="1">Uncharacterized protein</fullName>
    </submittedName>
</protein>
<proteinExistence type="predicted"/>
<dbReference type="RefSeq" id="WP_380711970.1">
    <property type="nucleotide sequence ID" value="NZ_JBHUML010000002.1"/>
</dbReference>
<comment type="caution">
    <text evidence="1">The sequence shown here is derived from an EMBL/GenBank/DDBJ whole genome shotgun (WGS) entry which is preliminary data.</text>
</comment>
<sequence>MDKNLYKPAVPEWVAEILELDKLRRQNQYSGSLCSGQLRKDWEDWKQRYSRKLKYARRNGWIVEGRE</sequence>
<gene>
    <name evidence="1" type="ORF">ACFSUB_04385</name>
</gene>
<dbReference type="Proteomes" id="UP001597520">
    <property type="component" value="Unassembled WGS sequence"/>
</dbReference>
<organism evidence="1 2">
    <name type="scientific">Salibacterium lacus</name>
    <dbReference type="NCBI Taxonomy" id="1898109"/>
    <lineage>
        <taxon>Bacteria</taxon>
        <taxon>Bacillati</taxon>
        <taxon>Bacillota</taxon>
        <taxon>Bacilli</taxon>
        <taxon>Bacillales</taxon>
        <taxon>Bacillaceae</taxon>
    </lineage>
</organism>
<reference evidence="2" key="1">
    <citation type="journal article" date="2019" name="Int. J. Syst. Evol. Microbiol.">
        <title>The Global Catalogue of Microorganisms (GCM) 10K type strain sequencing project: providing services to taxonomists for standard genome sequencing and annotation.</title>
        <authorList>
            <consortium name="The Broad Institute Genomics Platform"/>
            <consortium name="The Broad Institute Genome Sequencing Center for Infectious Disease"/>
            <person name="Wu L."/>
            <person name="Ma J."/>
        </authorList>
    </citation>
    <scope>NUCLEOTIDE SEQUENCE [LARGE SCALE GENOMIC DNA]</scope>
    <source>
        <strain evidence="2">KCTC 33792</strain>
    </source>
</reference>
<dbReference type="EMBL" id="JBHUML010000002">
    <property type="protein sequence ID" value="MFD2704693.1"/>
    <property type="molecule type" value="Genomic_DNA"/>
</dbReference>
<evidence type="ECO:0000313" key="2">
    <source>
        <dbReference type="Proteomes" id="UP001597520"/>
    </source>
</evidence>
<keyword evidence="2" id="KW-1185">Reference proteome</keyword>
<name>A0ABW5SZG1_9BACI</name>
<evidence type="ECO:0000313" key="1">
    <source>
        <dbReference type="EMBL" id="MFD2704693.1"/>
    </source>
</evidence>
<accession>A0ABW5SZG1</accession>